<dbReference type="RefSeq" id="WP_273597247.1">
    <property type="nucleotide sequence ID" value="NZ_JAQQXS010000011.1"/>
</dbReference>
<accession>A0ABT5KT69</accession>
<proteinExistence type="predicted"/>
<reference evidence="1 2" key="1">
    <citation type="submission" date="2022-10" db="EMBL/GenBank/DDBJ databases">
        <title>paucibacter sp. hw8 Genome sequencing.</title>
        <authorList>
            <person name="Park S."/>
        </authorList>
    </citation>
    <scope>NUCLEOTIDE SEQUENCE [LARGE SCALE GENOMIC DNA]</scope>
    <source>
        <strain evidence="2">hw8</strain>
    </source>
</reference>
<keyword evidence="2" id="KW-1185">Reference proteome</keyword>
<comment type="caution">
    <text evidence="1">The sequence shown here is derived from an EMBL/GenBank/DDBJ whole genome shotgun (WGS) entry which is preliminary data.</text>
</comment>
<organism evidence="1 2">
    <name type="scientific">Roseateles koreensis</name>
    <dbReference type="NCBI Taxonomy" id="2987526"/>
    <lineage>
        <taxon>Bacteria</taxon>
        <taxon>Pseudomonadati</taxon>
        <taxon>Pseudomonadota</taxon>
        <taxon>Betaproteobacteria</taxon>
        <taxon>Burkholderiales</taxon>
        <taxon>Sphaerotilaceae</taxon>
        <taxon>Roseateles</taxon>
    </lineage>
</organism>
<protein>
    <submittedName>
        <fullName evidence="1">Uncharacterized protein</fullName>
    </submittedName>
</protein>
<dbReference type="Proteomes" id="UP001219862">
    <property type="component" value="Unassembled WGS sequence"/>
</dbReference>
<name>A0ABT5KT69_9BURK</name>
<evidence type="ECO:0000313" key="1">
    <source>
        <dbReference type="EMBL" id="MDC8786131.1"/>
    </source>
</evidence>
<gene>
    <name evidence="1" type="ORF">PRZ01_13105</name>
</gene>
<dbReference type="EMBL" id="JAQQXS010000011">
    <property type="protein sequence ID" value="MDC8786131.1"/>
    <property type="molecule type" value="Genomic_DNA"/>
</dbReference>
<sequence length="91" mass="10417">MGQGSAGYVAPLRDQALSQAKTYTLTERILPKQAQRVADEALRPLAETRKDELSRMYCNFYGFDPSNHVACCHFVHKPIHVWTPRHLALHR</sequence>
<evidence type="ECO:0000313" key="2">
    <source>
        <dbReference type="Proteomes" id="UP001219862"/>
    </source>
</evidence>